<dbReference type="RefSeq" id="WP_087286249.1">
    <property type="nucleotide sequence ID" value="NZ_NFJD01000001.1"/>
</dbReference>
<feature type="chain" id="PRO_5012983307" description="Alpha-2-macroglobulin domain-containing protein" evidence="2">
    <location>
        <begin position="23"/>
        <end position="1980"/>
    </location>
</feature>
<comment type="similarity">
    <text evidence="1">Belongs to the protease inhibitor I39 (alpha-2-macroglobulin) family. Bacterial alpha-2-macroglobulin subfamily.</text>
</comment>
<dbReference type="InterPro" id="IPR013783">
    <property type="entry name" value="Ig-like_fold"/>
</dbReference>
<dbReference type="Pfam" id="PF00207">
    <property type="entry name" value="A2M"/>
    <property type="match status" value="1"/>
</dbReference>
<sequence>MKKTIRLIGALLFFPLALSAQSLPKAEEAYAQGDFSRALTQYEAVLKTATGDDRLQAQLRKASCEYGLGEYMTAAQTMLSYDLPADDLWKARFLLYRIQMAEQVAAVYPSLMNEREIAAPNTSPEQWTLAQWNQQIDRDYQTLWALRAALINDPVERETLILDIQKTDTRRIPTLFDVVVHNWISRLQGQNAPVPLAREEAYFLDGTAQPLASRQETAQQLAYLLETAYLLDGKNRKDAKTFWRTQYILLPFDSPSLFRLTQPEKALQKAVEQLQLISGYTPQKMGFWNKLKNYVSPEGTAYGRSYAAYRAAQLLNVHDDPETALKICQYAQEELEGSYYTSLCEQLAQQITQNELSFDRLPQAYSHRPEISFSVRNAPAVYVRVYPTSREELQRLYHQVYLSDTVNSWNFLSQISSKNIPLFLDRAPLHTLSQAVSYEKPYRSKKISLKLPELENGFYVALASWDESFDEDKSPVLATVLNVTDLALFVTAAIEDNPDKYTAELTGSAHTYRPDLFRFYTVNLKTGLPEGNADLDIITAWNGTRQRGFTTEDGSSSVAREIVVSPNNDKRSSHFVNVLAQKDGSQAYTANAVYFHFYNKDLIRLFAQTDRPIYRPGQNVQLAVNAFEVLPRGLRVLPGRRVEIEVTNASGEKVFSAAPLLNEMGTASAQFVLPEETMLGYFQIRASVTAGGRSFRTYNSFRVEDFKRPDYELTLGDPAKTMEYGKAASIGGHAQYYMGAPLQNATVQYTVSRQRYVPPFYWWYPRILQAENTLLAEGKTTTDENGDFTVSFTPAAPEEEDASFAKYVVTAEVYDESGRAIDASRTYTLSAKPKLFKVEFSQGFYDAKKEISSLATIDLTDAQGKSVSGKVTVQVARLQNKLPQLEDEVYAHRTPSLEEWYQNAPEEKTVFSKTLNFKTPGPQKLALAALEEGVYRLKLKSDKADPQQMIFIVAAEQSALALPDVTLVQHAAYYPGETARVLLGAGALEGSKRVEVYWGDTFLKHKDLLPGGVSVYSFPVEQEERGGLAVAWFGASNYTFHQGSAQLEIPFDNKELGVTLDVPASVRPGETTAWKLTAKDITGSPVSGQASLTVYDKSLDYYAKQENPFTLASLFSQNTSLGDRSASALRGSFSRAYNAPERPYLVPPTLPQLNLRLPVRFFRNMAVAGGAMLTAAPQLMKTASNVLLQQESAVMDTAAAAPAESRSAYAEEEAASDDAAQTALRTDFSETAYFNPALPLVNGQASVRFTMPQSLTAWNILGFVLTKNADFGAFSAQTVTRKDFMVRLQMPRFYREGDKGVLQAALTNLTDKKLTAEVDIALRADNAPANEAFGLSKTKKSLAVGANSTEFVTWEITAPSQPALYQATVTARSGKNSDGEQKTLPVYPGKERLLATVNTALKNGENTLEITELNDVPDAEAQTAVLTLNPSLALSVLNSMPNLLSTRYNDLVSSLNRYVPLAVVNTFYTQYPQLKEAVAKLPKRTGVNASWNESDPLRLTLLQQTPWLRQAQGAAVHTADIIDLFNPQIVAKTKAKEWARIVKFQNANGSFAWFPGGQEDEYLTLYALHMFAQALSYGADIPQEQAQKAFAYIVPRIEKRLQDDKTGSETTVAFALYAAYTLSSFPPNWAQTAQAKPYVKRWADYADQLARFMTPLGQIYAASVYHRLGDDVKANRYLDLVLSRMKQDELTGAYFAPEPQSWVWYRDTLSTQTTTLRTLLELRPESDKIDPMTQWILFNRQVNEWSDPKAAAQAMFTLLKVMQHKGALSLPVEYTVQWGGEKKSFSFEPFDWTEDLQLVRQGGQITPQALRAQITKKGVLTDFASLSVIYQSAQAKASPKGVLNVTRKYYTRFTQDGVQKIRPVQDLGEVQVGDEVEVHLTLTSDSAFEYVLLTDPKPAGFESDELTSGWTHEPLWLYRENRDAETNFFINWLPAGTVTLRYVLRPTLEGRFHALPAQTQSMYAPEFGAHTAAEVLSVSK</sequence>
<proteinExistence type="inferred from homology"/>
<evidence type="ECO:0000256" key="2">
    <source>
        <dbReference type="SAM" id="SignalP"/>
    </source>
</evidence>
<dbReference type="SUPFAM" id="SSF48239">
    <property type="entry name" value="Terpenoid cyclases/Protein prenyltransferases"/>
    <property type="match status" value="1"/>
</dbReference>
<dbReference type="Gene3D" id="2.60.40.1930">
    <property type="match status" value="1"/>
</dbReference>
<name>A0A1Y4DED6_9BACT</name>
<dbReference type="InterPro" id="IPR001599">
    <property type="entry name" value="Macroglobln_a2"/>
</dbReference>
<dbReference type="Gene3D" id="1.50.10.20">
    <property type="match status" value="1"/>
</dbReference>
<gene>
    <name evidence="4" type="ORF">B5F75_00350</name>
</gene>
<keyword evidence="2" id="KW-0732">Signal</keyword>
<dbReference type="OrthoDB" id="9767116at2"/>
<accession>A0A1Y4DED6</accession>
<feature type="signal peptide" evidence="2">
    <location>
        <begin position="1"/>
        <end position="22"/>
    </location>
</feature>
<keyword evidence="5" id="KW-1185">Reference proteome</keyword>
<dbReference type="InterPro" id="IPR041246">
    <property type="entry name" value="Bact_MG10"/>
</dbReference>
<reference evidence="5" key="1">
    <citation type="submission" date="2017-04" db="EMBL/GenBank/DDBJ databases">
        <title>Function of individual gut microbiota members based on whole genome sequencing of pure cultures obtained from chicken caecum.</title>
        <authorList>
            <person name="Medvecky M."/>
            <person name="Cejkova D."/>
            <person name="Polansky O."/>
            <person name="Karasova D."/>
            <person name="Kubasova T."/>
            <person name="Cizek A."/>
            <person name="Rychlik I."/>
        </authorList>
    </citation>
    <scope>NUCLEOTIDE SEQUENCE [LARGE SCALE GENOMIC DNA]</scope>
    <source>
        <strain evidence="5">An273</strain>
    </source>
</reference>
<evidence type="ECO:0000313" key="5">
    <source>
        <dbReference type="Proteomes" id="UP000196368"/>
    </source>
</evidence>
<feature type="domain" description="Alpha-2-macroglobulin" evidence="3">
    <location>
        <begin position="1231"/>
        <end position="1320"/>
    </location>
</feature>
<evidence type="ECO:0000256" key="1">
    <source>
        <dbReference type="ARBA" id="ARBA00010556"/>
    </source>
</evidence>
<evidence type="ECO:0000259" key="3">
    <source>
        <dbReference type="SMART" id="SM01360"/>
    </source>
</evidence>
<comment type="caution">
    <text evidence="4">The sequence shown here is derived from an EMBL/GenBank/DDBJ whole genome shotgun (WGS) entry which is preliminary data.</text>
</comment>
<dbReference type="Gene3D" id="2.60.40.10">
    <property type="entry name" value="Immunoglobulins"/>
    <property type="match status" value="1"/>
</dbReference>
<dbReference type="Proteomes" id="UP000196368">
    <property type="component" value="Unassembled WGS sequence"/>
</dbReference>
<evidence type="ECO:0000313" key="4">
    <source>
        <dbReference type="EMBL" id="OUO57265.1"/>
    </source>
</evidence>
<protein>
    <recommendedName>
        <fullName evidence="3">Alpha-2-macroglobulin domain-containing protein</fullName>
    </recommendedName>
</protein>
<dbReference type="InterPro" id="IPR051802">
    <property type="entry name" value="YfhM-like"/>
</dbReference>
<dbReference type="PANTHER" id="PTHR40094">
    <property type="entry name" value="ALPHA-2-MACROGLOBULIN HOMOLOG"/>
    <property type="match status" value="1"/>
</dbReference>
<dbReference type="Pfam" id="PF17973">
    <property type="entry name" value="bMG10"/>
    <property type="match status" value="1"/>
</dbReference>
<dbReference type="InterPro" id="IPR008930">
    <property type="entry name" value="Terpenoid_cyclase/PrenylTrfase"/>
</dbReference>
<dbReference type="PANTHER" id="PTHR40094:SF1">
    <property type="entry name" value="UBIQUITIN DOMAIN-CONTAINING PROTEIN"/>
    <property type="match status" value="1"/>
</dbReference>
<dbReference type="Gene3D" id="2.20.130.20">
    <property type="match status" value="1"/>
</dbReference>
<dbReference type="InterPro" id="IPR002890">
    <property type="entry name" value="MG2"/>
</dbReference>
<dbReference type="GO" id="GO:0004866">
    <property type="term" value="F:endopeptidase inhibitor activity"/>
    <property type="evidence" value="ECO:0007669"/>
    <property type="project" value="InterPro"/>
</dbReference>
<organism evidence="4 5">
    <name type="scientific">Candidatus Avelusimicrobium gallicola</name>
    <dbReference type="NCBI Taxonomy" id="2562704"/>
    <lineage>
        <taxon>Bacteria</taxon>
        <taxon>Pseudomonadati</taxon>
        <taxon>Elusimicrobiota</taxon>
        <taxon>Elusimicrobia</taxon>
        <taxon>Elusimicrobiales</taxon>
        <taxon>Elusimicrobiaceae</taxon>
        <taxon>Candidatus Avelusimicrobium</taxon>
    </lineage>
</organism>
<dbReference type="Pfam" id="PF01835">
    <property type="entry name" value="MG2"/>
    <property type="match status" value="1"/>
</dbReference>
<dbReference type="EMBL" id="NFJD01000001">
    <property type="protein sequence ID" value="OUO57265.1"/>
    <property type="molecule type" value="Genomic_DNA"/>
</dbReference>
<dbReference type="SMART" id="SM01360">
    <property type="entry name" value="A2M"/>
    <property type="match status" value="1"/>
</dbReference>